<organism evidence="1">
    <name type="scientific">Siphoviridae sp. ctFKD2</name>
    <dbReference type="NCBI Taxonomy" id="2825403"/>
    <lineage>
        <taxon>Viruses</taxon>
        <taxon>Duplodnaviria</taxon>
        <taxon>Heunggongvirae</taxon>
        <taxon>Uroviricota</taxon>
        <taxon>Caudoviricetes</taxon>
    </lineage>
</organism>
<dbReference type="EMBL" id="BK015275">
    <property type="protein sequence ID" value="DAD99123.1"/>
    <property type="molecule type" value="Genomic_DNA"/>
</dbReference>
<evidence type="ECO:0000313" key="1">
    <source>
        <dbReference type="EMBL" id="DAD99123.1"/>
    </source>
</evidence>
<reference evidence="1" key="1">
    <citation type="journal article" date="2021" name="Proc. Natl. Acad. Sci. U.S.A.">
        <title>A Catalog of Tens of Thousands of Viruses from Human Metagenomes Reveals Hidden Associations with Chronic Diseases.</title>
        <authorList>
            <person name="Tisza M.J."/>
            <person name="Buck C.B."/>
        </authorList>
    </citation>
    <scope>NUCLEOTIDE SEQUENCE</scope>
    <source>
        <strain evidence="1">CtFKD2</strain>
    </source>
</reference>
<name>A0A8S5NYU2_9CAUD</name>
<proteinExistence type="predicted"/>
<sequence length="32" mass="3801">MSALKNRQFIDLSRSSLKECDIPCLTLFFYFI</sequence>
<protein>
    <submittedName>
        <fullName evidence="1">Uncharacterized protein</fullName>
    </submittedName>
</protein>
<accession>A0A8S5NYU2</accession>